<dbReference type="OrthoDB" id="276151at2759"/>
<dbReference type="Pfam" id="PF05724">
    <property type="entry name" value="TPMT"/>
    <property type="match status" value="1"/>
</dbReference>
<dbReference type="PANTHER" id="PTHR32183">
    <property type="match status" value="1"/>
</dbReference>
<feature type="region of interest" description="Disordered" evidence="5">
    <location>
        <begin position="148"/>
        <end position="173"/>
    </location>
</feature>
<sequence length="319" mass="33871">MAQAKPDAGAAAAAVDPGQIMSAHFADRPFAEHGSRWNACWERGQTGWDRGQHSAALLEVLTRGVPRPDGNEDAGGSNGREALYTAEKLFPGHPSSSGSGGSGGERKRGRMRALVPGCGRGYDVLLLSSLGYDVIGVDLSPVGIQRAREHAEERRRDGSYPLASSGNTTGASVEPGTFTFVEGDFFKDDWLEQVSGSDGDGDGKAKEFDLIFDYTFGCALPPQARPLWAGRLSSLLAREGGRLVCLEFPSAKSPDEPGPPWAMPPHVYVEYLTNASGDGARAADSQHGLRRLVHGKPATTHAAGMQDGEVVDCISVWSH</sequence>
<evidence type="ECO:0000313" key="6">
    <source>
        <dbReference type="EMBL" id="KXJ87624.1"/>
    </source>
</evidence>
<accession>A0A136IRQ7</accession>
<dbReference type="GO" id="GO:0008757">
    <property type="term" value="F:S-adenosylmethionine-dependent methyltransferase activity"/>
    <property type="evidence" value="ECO:0007669"/>
    <property type="project" value="InterPro"/>
</dbReference>
<dbReference type="PROSITE" id="PS51585">
    <property type="entry name" value="SAM_MT_TPMT"/>
    <property type="match status" value="1"/>
</dbReference>
<protein>
    <submittedName>
        <fullName evidence="6">S-adenosyl-L-methionine-dependent methyltransferase</fullName>
    </submittedName>
</protein>
<dbReference type="InterPro" id="IPR029063">
    <property type="entry name" value="SAM-dependent_MTases_sf"/>
</dbReference>
<evidence type="ECO:0000313" key="7">
    <source>
        <dbReference type="Proteomes" id="UP000070501"/>
    </source>
</evidence>
<dbReference type="CDD" id="cd02440">
    <property type="entry name" value="AdoMet_MTases"/>
    <property type="match status" value="1"/>
</dbReference>
<name>A0A136IRQ7_9PEZI</name>
<keyword evidence="3 6" id="KW-0808">Transferase</keyword>
<proteinExistence type="predicted"/>
<dbReference type="InterPro" id="IPR008854">
    <property type="entry name" value="TPMT"/>
</dbReference>
<dbReference type="Proteomes" id="UP000070501">
    <property type="component" value="Unassembled WGS sequence"/>
</dbReference>
<evidence type="ECO:0000256" key="2">
    <source>
        <dbReference type="ARBA" id="ARBA00022603"/>
    </source>
</evidence>
<keyword evidence="4" id="KW-0949">S-adenosyl-L-methionine</keyword>
<evidence type="ECO:0000256" key="4">
    <source>
        <dbReference type="ARBA" id="ARBA00022691"/>
    </source>
</evidence>
<dbReference type="AlphaFoldDB" id="A0A136IRQ7"/>
<evidence type="ECO:0000256" key="1">
    <source>
        <dbReference type="ARBA" id="ARBA00022553"/>
    </source>
</evidence>
<dbReference type="PANTHER" id="PTHR32183:SF11">
    <property type="entry name" value="THIOL METHYLTRANSFERASE 2-RELATED"/>
    <property type="match status" value="1"/>
</dbReference>
<dbReference type="Gene3D" id="3.40.50.150">
    <property type="entry name" value="Vaccinia Virus protein VP39"/>
    <property type="match status" value="1"/>
</dbReference>
<organism evidence="6 7">
    <name type="scientific">Microdochium bolleyi</name>
    <dbReference type="NCBI Taxonomy" id="196109"/>
    <lineage>
        <taxon>Eukaryota</taxon>
        <taxon>Fungi</taxon>
        <taxon>Dikarya</taxon>
        <taxon>Ascomycota</taxon>
        <taxon>Pezizomycotina</taxon>
        <taxon>Sordariomycetes</taxon>
        <taxon>Xylariomycetidae</taxon>
        <taxon>Xylariales</taxon>
        <taxon>Microdochiaceae</taxon>
        <taxon>Microdochium</taxon>
    </lineage>
</organism>
<feature type="compositionally biased region" description="Basic and acidic residues" evidence="5">
    <location>
        <begin position="148"/>
        <end position="158"/>
    </location>
</feature>
<evidence type="ECO:0000256" key="3">
    <source>
        <dbReference type="ARBA" id="ARBA00022679"/>
    </source>
</evidence>
<dbReference type="STRING" id="196109.A0A136IRQ7"/>
<dbReference type="GO" id="GO:0032259">
    <property type="term" value="P:methylation"/>
    <property type="evidence" value="ECO:0007669"/>
    <property type="project" value="UniProtKB-KW"/>
</dbReference>
<gene>
    <name evidence="6" type="ORF">Micbo1qcDRAFT_197635</name>
</gene>
<keyword evidence="1" id="KW-0597">Phosphoprotein</keyword>
<dbReference type="EMBL" id="KQ964261">
    <property type="protein sequence ID" value="KXJ87624.1"/>
    <property type="molecule type" value="Genomic_DNA"/>
</dbReference>
<reference evidence="7" key="1">
    <citation type="submission" date="2016-02" db="EMBL/GenBank/DDBJ databases">
        <title>Draft genome sequence of Microdochium bolleyi, a fungal endophyte of beachgrass.</title>
        <authorList>
            <consortium name="DOE Joint Genome Institute"/>
            <person name="David A.S."/>
            <person name="May G."/>
            <person name="Haridas S."/>
            <person name="Lim J."/>
            <person name="Wang M."/>
            <person name="Labutti K."/>
            <person name="Lipzen A."/>
            <person name="Barry K."/>
            <person name="Grigoriev I.V."/>
        </authorList>
    </citation>
    <scope>NUCLEOTIDE SEQUENCE [LARGE SCALE GENOMIC DNA]</scope>
    <source>
        <strain evidence="7">J235TASD1</strain>
    </source>
</reference>
<dbReference type="SUPFAM" id="SSF53335">
    <property type="entry name" value="S-adenosyl-L-methionine-dependent methyltransferases"/>
    <property type="match status" value="1"/>
</dbReference>
<evidence type="ECO:0000256" key="5">
    <source>
        <dbReference type="SAM" id="MobiDB-lite"/>
    </source>
</evidence>
<keyword evidence="2 6" id="KW-0489">Methyltransferase</keyword>
<feature type="compositionally biased region" description="Polar residues" evidence="5">
    <location>
        <begin position="162"/>
        <end position="171"/>
    </location>
</feature>
<dbReference type="InParanoid" id="A0A136IRQ7"/>
<feature type="region of interest" description="Disordered" evidence="5">
    <location>
        <begin position="88"/>
        <end position="109"/>
    </location>
</feature>
<keyword evidence="7" id="KW-1185">Reference proteome</keyword>